<evidence type="ECO:0000313" key="3">
    <source>
        <dbReference type="Proteomes" id="UP000599109"/>
    </source>
</evidence>
<name>A0A936YYS0_9BURK</name>
<evidence type="ECO:0000256" key="1">
    <source>
        <dbReference type="SAM" id="MobiDB-lite"/>
    </source>
</evidence>
<feature type="compositionally biased region" description="Low complexity" evidence="1">
    <location>
        <begin position="12"/>
        <end position="22"/>
    </location>
</feature>
<protein>
    <submittedName>
        <fullName evidence="2">Uncharacterized protein</fullName>
    </submittedName>
</protein>
<proteinExistence type="predicted"/>
<keyword evidence="3" id="KW-1185">Reference proteome</keyword>
<gene>
    <name evidence="2" type="ORF">JJ685_11210</name>
</gene>
<accession>A0A936YYS0</accession>
<dbReference type="Proteomes" id="UP000599109">
    <property type="component" value="Unassembled WGS sequence"/>
</dbReference>
<comment type="caution">
    <text evidence="2">The sequence shown here is derived from an EMBL/GenBank/DDBJ whole genome shotgun (WGS) entry which is preliminary data.</text>
</comment>
<feature type="region of interest" description="Disordered" evidence="1">
    <location>
        <begin position="1"/>
        <end position="37"/>
    </location>
</feature>
<organism evidence="2 3">
    <name type="scientific">Ramlibacter monticola</name>
    <dbReference type="NCBI Taxonomy" id="1926872"/>
    <lineage>
        <taxon>Bacteria</taxon>
        <taxon>Pseudomonadati</taxon>
        <taxon>Pseudomonadota</taxon>
        <taxon>Betaproteobacteria</taxon>
        <taxon>Burkholderiales</taxon>
        <taxon>Comamonadaceae</taxon>
        <taxon>Ramlibacter</taxon>
    </lineage>
</organism>
<dbReference type="RefSeq" id="WP_201674314.1">
    <property type="nucleotide sequence ID" value="NZ_JAEQNE010000002.1"/>
</dbReference>
<evidence type="ECO:0000313" key="2">
    <source>
        <dbReference type="EMBL" id="MBL0391704.1"/>
    </source>
</evidence>
<dbReference type="AlphaFoldDB" id="A0A936YYS0"/>
<dbReference type="EMBL" id="JAEQNE010000002">
    <property type="protein sequence ID" value="MBL0391704.1"/>
    <property type="molecule type" value="Genomic_DNA"/>
</dbReference>
<reference evidence="2 3" key="1">
    <citation type="journal article" date="2017" name="Int. J. Syst. Evol. Microbiol.">
        <title>Ramlibacter monticola sp. nov., isolated from forest soil.</title>
        <authorList>
            <person name="Chaudhary D.K."/>
            <person name="Kim J."/>
        </authorList>
    </citation>
    <scope>NUCLEOTIDE SEQUENCE [LARGE SCALE GENOMIC DNA]</scope>
    <source>
        <strain evidence="2 3">KACC 19175</strain>
    </source>
</reference>
<sequence>MDEQVNTPDGTPAQAAQQPSAPLEVRRSMRTASEPRELAPAVMARMQHVRSRRDQMTTAVDDLGEIVQELTRAYVRQVLLIENLRGRVKALEEAARDDTDAPSIL</sequence>